<dbReference type="EMBL" id="PDNA01000061">
    <property type="protein sequence ID" value="PGH17862.1"/>
    <property type="molecule type" value="Genomic_DNA"/>
</dbReference>
<keyword evidence="2" id="KW-1185">Reference proteome</keyword>
<reference evidence="1 2" key="1">
    <citation type="submission" date="2017-10" db="EMBL/GenBank/DDBJ databases">
        <title>Comparative genomics in systemic dimorphic fungi from Ajellomycetaceae.</title>
        <authorList>
            <person name="Munoz J.F."/>
            <person name="Mcewen J.G."/>
            <person name="Clay O.K."/>
            <person name="Cuomo C.A."/>
        </authorList>
    </citation>
    <scope>NUCLEOTIDE SEQUENCE [LARGE SCALE GENOMIC DNA]</scope>
    <source>
        <strain evidence="1 2">UAMH7299</strain>
    </source>
</reference>
<proteinExistence type="predicted"/>
<protein>
    <submittedName>
        <fullName evidence="1">Uncharacterized protein</fullName>
    </submittedName>
</protein>
<comment type="caution">
    <text evidence="1">The sequence shown here is derived from an EMBL/GenBank/DDBJ whole genome shotgun (WGS) entry which is preliminary data.</text>
</comment>
<dbReference type="OrthoDB" id="2935237at2759"/>
<accession>A0A2B7YAH0</accession>
<dbReference type="Proteomes" id="UP000224634">
    <property type="component" value="Unassembled WGS sequence"/>
</dbReference>
<evidence type="ECO:0000313" key="2">
    <source>
        <dbReference type="Proteomes" id="UP000224634"/>
    </source>
</evidence>
<evidence type="ECO:0000313" key="1">
    <source>
        <dbReference type="EMBL" id="PGH17862.1"/>
    </source>
</evidence>
<name>A0A2B7YAH0_POLH7</name>
<organism evidence="1 2">
    <name type="scientific">Polytolypa hystricis (strain UAMH7299)</name>
    <dbReference type="NCBI Taxonomy" id="1447883"/>
    <lineage>
        <taxon>Eukaryota</taxon>
        <taxon>Fungi</taxon>
        <taxon>Dikarya</taxon>
        <taxon>Ascomycota</taxon>
        <taxon>Pezizomycotina</taxon>
        <taxon>Eurotiomycetes</taxon>
        <taxon>Eurotiomycetidae</taxon>
        <taxon>Onygenales</taxon>
        <taxon>Onygenales incertae sedis</taxon>
        <taxon>Polytolypa</taxon>
    </lineage>
</organism>
<dbReference type="AlphaFoldDB" id="A0A2B7YAH0"/>
<sequence>MAANTNESLLSILCSGGWFWDSGRSNEIKFNEDGTGTLICRLELNVWIATEIDWKFKNPESLQQVVDLSGKPRKKHPQSLSKFDLEITLTKRRIPKLLQVDMYRVKLNEELLKDDAFVPKTYSIHLKKGDFLTDADARMDKQLPYTPHFWLRLVFDKSPYPPRKEWKEPSGAPDSCKFWEWKEFCGRQLPGKTESAWGNCVVC</sequence>
<gene>
    <name evidence="1" type="ORF">AJ80_04685</name>
</gene>